<reference evidence="2" key="1">
    <citation type="journal article" date="2010" name="Genome Biol.">
        <title>Genome sequence of the necrotrophic plant pathogen Pythium ultimum reveals original pathogenicity mechanisms and effector repertoire.</title>
        <authorList>
            <person name="Levesque C.A."/>
            <person name="Brouwer H."/>
            <person name="Cano L."/>
            <person name="Hamilton J.P."/>
            <person name="Holt C."/>
            <person name="Huitema E."/>
            <person name="Raffaele S."/>
            <person name="Robideau G.P."/>
            <person name="Thines M."/>
            <person name="Win J."/>
            <person name="Zerillo M.M."/>
            <person name="Beakes G.W."/>
            <person name="Boore J.L."/>
            <person name="Busam D."/>
            <person name="Dumas B."/>
            <person name="Ferriera S."/>
            <person name="Fuerstenberg S.I."/>
            <person name="Gachon C.M."/>
            <person name="Gaulin E."/>
            <person name="Govers F."/>
            <person name="Grenville-Briggs L."/>
            <person name="Horner N."/>
            <person name="Hostetler J."/>
            <person name="Jiang R.H."/>
            <person name="Johnson J."/>
            <person name="Krajaejun T."/>
            <person name="Lin H."/>
            <person name="Meijer H.J."/>
            <person name="Moore B."/>
            <person name="Morris P."/>
            <person name="Phuntmart V."/>
            <person name="Puiu D."/>
            <person name="Shetty J."/>
            <person name="Stajich J.E."/>
            <person name="Tripathy S."/>
            <person name="Wawra S."/>
            <person name="van West P."/>
            <person name="Whitty B.R."/>
            <person name="Coutinho P.M."/>
            <person name="Henrissat B."/>
            <person name="Martin F."/>
            <person name="Thomas P.D."/>
            <person name="Tyler B.M."/>
            <person name="De Vries R.P."/>
            <person name="Kamoun S."/>
            <person name="Yandell M."/>
            <person name="Tisserat N."/>
            <person name="Buell C.R."/>
        </authorList>
    </citation>
    <scope>NUCLEOTIDE SEQUENCE</scope>
    <source>
        <strain evidence="2">DAOM:BR144</strain>
    </source>
</reference>
<accession>K3WX14</accession>
<proteinExistence type="predicted"/>
<dbReference type="AlphaFoldDB" id="K3WX14"/>
<name>K3WX14_GLOUD</name>
<dbReference type="Gene3D" id="1.20.920.30">
    <property type="match status" value="1"/>
</dbReference>
<evidence type="ECO:0000313" key="1">
    <source>
        <dbReference type="EnsemblProtists" id="PYU1_T009512"/>
    </source>
</evidence>
<dbReference type="Gene3D" id="3.40.50.300">
    <property type="entry name" value="P-loop containing nucleotide triphosphate hydrolases"/>
    <property type="match status" value="1"/>
</dbReference>
<reference evidence="2" key="2">
    <citation type="submission" date="2010-04" db="EMBL/GenBank/DDBJ databases">
        <authorList>
            <person name="Buell R."/>
            <person name="Hamilton J."/>
            <person name="Hostetler J."/>
        </authorList>
    </citation>
    <scope>NUCLEOTIDE SEQUENCE [LARGE SCALE GENOMIC DNA]</scope>
    <source>
        <strain evidence="2">DAOM:BR144</strain>
    </source>
</reference>
<dbReference type="VEuPathDB" id="FungiDB:PYU1_G009494"/>
<dbReference type="InParanoid" id="K3WX14"/>
<keyword evidence="2" id="KW-1185">Reference proteome</keyword>
<dbReference type="InterPro" id="IPR027417">
    <property type="entry name" value="P-loop_NTPase"/>
</dbReference>
<reference evidence="1" key="3">
    <citation type="submission" date="2015-02" db="UniProtKB">
        <authorList>
            <consortium name="EnsemblProtists"/>
        </authorList>
    </citation>
    <scope>IDENTIFICATION</scope>
    <source>
        <strain evidence="1">DAOM BR144</strain>
    </source>
</reference>
<evidence type="ECO:0000313" key="2">
    <source>
        <dbReference type="Proteomes" id="UP000019132"/>
    </source>
</evidence>
<dbReference type="EMBL" id="GL376622">
    <property type="status" value="NOT_ANNOTATED_CDS"/>
    <property type="molecule type" value="Genomic_DNA"/>
</dbReference>
<organism evidence="1 2">
    <name type="scientific">Globisporangium ultimum (strain ATCC 200006 / CBS 805.95 / DAOM BR144)</name>
    <name type="common">Pythium ultimum</name>
    <dbReference type="NCBI Taxonomy" id="431595"/>
    <lineage>
        <taxon>Eukaryota</taxon>
        <taxon>Sar</taxon>
        <taxon>Stramenopiles</taxon>
        <taxon>Oomycota</taxon>
        <taxon>Peronosporomycetes</taxon>
        <taxon>Pythiales</taxon>
        <taxon>Pythiaceae</taxon>
        <taxon>Globisporangium</taxon>
    </lineage>
</organism>
<dbReference type="Proteomes" id="UP000019132">
    <property type="component" value="Unassembled WGS sequence"/>
</dbReference>
<dbReference type="EnsemblProtists" id="PYU1_T009512">
    <property type="protein sequence ID" value="PYU1_T009512"/>
    <property type="gene ID" value="PYU1_G009494"/>
</dbReference>
<dbReference type="HOGENOM" id="CLU_706942_0_0_1"/>
<dbReference type="eggNOG" id="ENOG502SJTZ">
    <property type="taxonomic scope" value="Eukaryota"/>
</dbReference>
<sequence length="391" mass="43827">MNEEEEEAEIMADASIDQRQVHGILNWLQMPNSWFRPTAAALDPSGARSKFREEADLFAPRTTHSFIFIDDLGLNVMGEVEAQEEFVRFLLDHRVAFSRKEGKVLPLEKQVGAAMRVDDAMITGERCPSGLIRLIRHFIVLQVPSYDRNQLLSVFRIKYQTYFQNHGASSVKSGENQSSQQHRSDRLLSIEETALRANVDLAIELSGIQQAVDKTSAANVSLFIFNLHHMSALLERTLAFGASMQAHDASTTLLKLGKLHQAWMSEIRNTFLVNYPSSGKRPSINATKPARGSPRSQTDAVRREWLQKVWITLRLISEKYFSVSLREDNSALASTEVVYFTLRLAAKYSQLSVVEQLKRLREIMTTNASASSLTVSIVSAVAIVVSTSALL</sequence>
<protein>
    <submittedName>
        <fullName evidence="1">Uncharacterized protein</fullName>
    </submittedName>
</protein>